<accession>A0A9Q0S3S5</accession>
<keyword evidence="2" id="KW-1185">Reference proteome</keyword>
<sequence length="186" mass="20738">MSGDYIHVGNVIIMENNYANVNSGGSITFTQQRQTTSNVAAAASIASNSTVEHYSWWNQNIGDGLSQTFVGSLFNTVFGSNKTHILNNSDFTIIVILGSEEFRIVGLEFSKEEISALNDNKMVRQVAFLKSHKNVRFERNHRIDSLTVLVPLPNGNYRPTATIHIYANMSYRVNGDGIPERTMYDA</sequence>
<dbReference type="Proteomes" id="UP001151699">
    <property type="component" value="Chromosome B"/>
</dbReference>
<dbReference type="EMBL" id="WJQU01000002">
    <property type="protein sequence ID" value="KAJ6642300.1"/>
    <property type="molecule type" value="Genomic_DNA"/>
</dbReference>
<evidence type="ECO:0000313" key="2">
    <source>
        <dbReference type="Proteomes" id="UP001151699"/>
    </source>
</evidence>
<organism evidence="1 2">
    <name type="scientific">Pseudolycoriella hygida</name>
    <dbReference type="NCBI Taxonomy" id="35572"/>
    <lineage>
        <taxon>Eukaryota</taxon>
        <taxon>Metazoa</taxon>
        <taxon>Ecdysozoa</taxon>
        <taxon>Arthropoda</taxon>
        <taxon>Hexapoda</taxon>
        <taxon>Insecta</taxon>
        <taxon>Pterygota</taxon>
        <taxon>Neoptera</taxon>
        <taxon>Endopterygota</taxon>
        <taxon>Diptera</taxon>
        <taxon>Nematocera</taxon>
        <taxon>Sciaroidea</taxon>
        <taxon>Sciaridae</taxon>
        <taxon>Pseudolycoriella</taxon>
    </lineage>
</organism>
<gene>
    <name evidence="1" type="ORF">Bhyg_07247</name>
</gene>
<dbReference type="AlphaFoldDB" id="A0A9Q0S3S5"/>
<protein>
    <submittedName>
        <fullName evidence="1">Uncharacterized protein</fullName>
    </submittedName>
</protein>
<proteinExistence type="predicted"/>
<evidence type="ECO:0000313" key="1">
    <source>
        <dbReference type="EMBL" id="KAJ6642300.1"/>
    </source>
</evidence>
<comment type="caution">
    <text evidence="1">The sequence shown here is derived from an EMBL/GenBank/DDBJ whole genome shotgun (WGS) entry which is preliminary data.</text>
</comment>
<reference evidence="1" key="1">
    <citation type="submission" date="2022-07" db="EMBL/GenBank/DDBJ databases">
        <authorList>
            <person name="Trinca V."/>
            <person name="Uliana J.V.C."/>
            <person name="Torres T.T."/>
            <person name="Ward R.J."/>
            <person name="Monesi N."/>
        </authorList>
    </citation>
    <scope>NUCLEOTIDE SEQUENCE</scope>
    <source>
        <strain evidence="1">HSMRA1968</strain>
        <tissue evidence="1">Whole embryos</tissue>
    </source>
</reference>
<name>A0A9Q0S3S5_9DIPT</name>